<organism evidence="9 10">
    <name type="scientific">Nesterenkonia aethiopica</name>
    <dbReference type="NCBI Taxonomy" id="269144"/>
    <lineage>
        <taxon>Bacteria</taxon>
        <taxon>Bacillati</taxon>
        <taxon>Actinomycetota</taxon>
        <taxon>Actinomycetes</taxon>
        <taxon>Micrococcales</taxon>
        <taxon>Micrococcaceae</taxon>
        <taxon>Nesterenkonia</taxon>
    </lineage>
</organism>
<protein>
    <submittedName>
        <fullName evidence="9">AEC family transporter</fullName>
    </submittedName>
</protein>
<proteinExistence type="inferred from homology"/>
<dbReference type="PANTHER" id="PTHR36838:SF3">
    <property type="entry name" value="TRANSPORTER AUXIN EFFLUX CARRIER EC FAMILY"/>
    <property type="match status" value="1"/>
</dbReference>
<evidence type="ECO:0000256" key="8">
    <source>
        <dbReference type="SAM" id="Phobius"/>
    </source>
</evidence>
<feature type="transmembrane region" description="Helical" evidence="8">
    <location>
        <begin position="39"/>
        <end position="58"/>
    </location>
</feature>
<feature type="transmembrane region" description="Helical" evidence="8">
    <location>
        <begin position="144"/>
        <end position="166"/>
    </location>
</feature>
<comment type="caution">
    <text evidence="9">The sequence shown here is derived from an EMBL/GenBank/DDBJ whole genome shotgun (WGS) entry which is preliminary data.</text>
</comment>
<evidence type="ECO:0000256" key="4">
    <source>
        <dbReference type="ARBA" id="ARBA00022475"/>
    </source>
</evidence>
<gene>
    <name evidence="9" type="ORF">GCM10010529_29210</name>
</gene>
<dbReference type="Gene3D" id="1.20.1530.20">
    <property type="match status" value="1"/>
</dbReference>
<accession>A0ABP6M7D5</accession>
<dbReference type="PANTHER" id="PTHR36838">
    <property type="entry name" value="AUXIN EFFLUX CARRIER FAMILY PROTEIN"/>
    <property type="match status" value="1"/>
</dbReference>
<evidence type="ECO:0000313" key="10">
    <source>
        <dbReference type="Proteomes" id="UP001500236"/>
    </source>
</evidence>
<feature type="transmembrane region" description="Helical" evidence="8">
    <location>
        <begin position="307"/>
        <end position="326"/>
    </location>
</feature>
<keyword evidence="10" id="KW-1185">Reference proteome</keyword>
<dbReference type="EMBL" id="BAAAVT010000026">
    <property type="protein sequence ID" value="GAA3075662.1"/>
    <property type="molecule type" value="Genomic_DNA"/>
</dbReference>
<feature type="transmembrane region" description="Helical" evidence="8">
    <location>
        <begin position="275"/>
        <end position="295"/>
    </location>
</feature>
<evidence type="ECO:0000256" key="3">
    <source>
        <dbReference type="ARBA" id="ARBA00022448"/>
    </source>
</evidence>
<feature type="transmembrane region" description="Helical" evidence="8">
    <location>
        <begin position="6"/>
        <end position="27"/>
    </location>
</feature>
<dbReference type="Proteomes" id="UP001500236">
    <property type="component" value="Unassembled WGS sequence"/>
</dbReference>
<comment type="similarity">
    <text evidence="2">Belongs to the auxin efflux carrier (TC 2.A.69) family.</text>
</comment>
<comment type="subcellular location">
    <subcellularLocation>
        <location evidence="1">Cell membrane</location>
        <topology evidence="1">Multi-pass membrane protein</topology>
    </subcellularLocation>
</comment>
<evidence type="ECO:0000256" key="7">
    <source>
        <dbReference type="ARBA" id="ARBA00023136"/>
    </source>
</evidence>
<dbReference type="InterPro" id="IPR004776">
    <property type="entry name" value="Mem_transp_PIN-like"/>
</dbReference>
<keyword evidence="4" id="KW-1003">Cell membrane</keyword>
<keyword evidence="5 8" id="KW-0812">Transmembrane</keyword>
<dbReference type="RefSeq" id="WP_344684842.1">
    <property type="nucleotide sequence ID" value="NZ_BAAAVT010000026.1"/>
</dbReference>
<name>A0ABP6M7D5_9MICC</name>
<dbReference type="Pfam" id="PF03547">
    <property type="entry name" value="Mem_trans"/>
    <property type="match status" value="1"/>
</dbReference>
<evidence type="ECO:0000256" key="1">
    <source>
        <dbReference type="ARBA" id="ARBA00004651"/>
    </source>
</evidence>
<sequence length="329" mass="34123">MEGVLLGFSVVAVLVLIGAGTVAIAPQKARSAQRGVTPLVYYITNPCLMVVLVSQTDVRMVAGLYAPLALGIAGITAVVFSAYGLLALRRRRRRPVPASARDVGASGAATGADVAVGAMASCYVNAGNIGVPIALYMVGTTAPVVSVLLAQLLVFAPLFLTLFGLLGRSGGPSRARTILGSMLNPVTVGVLIGAVLSLLDRRPPEVIWEPVRMLGEASIPLMLLIFGMALWQERPFAVREHRVDAVVGTVCKVVVMPVVAWALAGPVFGLTGAELLGVVAMAALPTAQNVFVFGLHHGMPVTVAKDVTFASSLLSLPVVLLAAWLLGMS</sequence>
<evidence type="ECO:0000313" key="9">
    <source>
        <dbReference type="EMBL" id="GAA3075662.1"/>
    </source>
</evidence>
<reference evidence="10" key="1">
    <citation type="journal article" date="2019" name="Int. J. Syst. Evol. Microbiol.">
        <title>The Global Catalogue of Microorganisms (GCM) 10K type strain sequencing project: providing services to taxonomists for standard genome sequencing and annotation.</title>
        <authorList>
            <consortium name="The Broad Institute Genomics Platform"/>
            <consortium name="The Broad Institute Genome Sequencing Center for Infectious Disease"/>
            <person name="Wu L."/>
            <person name="Ma J."/>
        </authorList>
    </citation>
    <scope>NUCLEOTIDE SEQUENCE [LARGE SCALE GENOMIC DNA]</scope>
    <source>
        <strain evidence="10">JCM 14309</strain>
    </source>
</reference>
<keyword evidence="7 8" id="KW-0472">Membrane</keyword>
<keyword evidence="6 8" id="KW-1133">Transmembrane helix</keyword>
<feature type="transmembrane region" description="Helical" evidence="8">
    <location>
        <begin position="243"/>
        <end position="263"/>
    </location>
</feature>
<keyword evidence="3" id="KW-0813">Transport</keyword>
<dbReference type="InterPro" id="IPR038770">
    <property type="entry name" value="Na+/solute_symporter_sf"/>
</dbReference>
<feature type="transmembrane region" description="Helical" evidence="8">
    <location>
        <begin position="64"/>
        <end position="86"/>
    </location>
</feature>
<feature type="transmembrane region" description="Helical" evidence="8">
    <location>
        <begin position="211"/>
        <end position="231"/>
    </location>
</feature>
<evidence type="ECO:0000256" key="6">
    <source>
        <dbReference type="ARBA" id="ARBA00022989"/>
    </source>
</evidence>
<evidence type="ECO:0000256" key="5">
    <source>
        <dbReference type="ARBA" id="ARBA00022692"/>
    </source>
</evidence>
<feature type="transmembrane region" description="Helical" evidence="8">
    <location>
        <begin position="178"/>
        <end position="199"/>
    </location>
</feature>
<evidence type="ECO:0000256" key="2">
    <source>
        <dbReference type="ARBA" id="ARBA00010145"/>
    </source>
</evidence>